<dbReference type="NCBIfam" id="TIGR00095">
    <property type="entry name" value="16S rRNA (guanine(966)-N(2))-methyltransferase RsmD"/>
    <property type="match status" value="1"/>
</dbReference>
<dbReference type="GO" id="GO:0052913">
    <property type="term" value="F:16S rRNA (guanine(966)-N(2))-methyltransferase activity"/>
    <property type="evidence" value="ECO:0007669"/>
    <property type="project" value="UniProtKB-EC"/>
</dbReference>
<reference evidence="3 5" key="1">
    <citation type="submission" date="2023-09" db="EMBL/GenBank/DDBJ databases">
        <title>Demequina sp. a novel bacteria isolated from Capsicum annuum.</title>
        <authorList>
            <person name="Humaira Z."/>
            <person name="Lee J."/>
            <person name="Cho D."/>
        </authorList>
    </citation>
    <scope>NUCLEOTIDE SEQUENCE [LARGE SCALE GENOMIC DNA]</scope>
    <source>
        <strain evidence="3 5">OYTSA14</strain>
        <strain evidence="4">PMTSA13</strain>
    </source>
</reference>
<dbReference type="RefSeq" id="WP_313500297.1">
    <property type="nucleotide sequence ID" value="NZ_CP134879.1"/>
</dbReference>
<dbReference type="KEGG" id="dcp:RN607_04485"/>
<organism evidence="3 5">
    <name type="scientific">Demequina capsici</name>
    <dbReference type="NCBI Taxonomy" id="3075620"/>
    <lineage>
        <taxon>Bacteria</taxon>
        <taxon>Bacillati</taxon>
        <taxon>Actinomycetota</taxon>
        <taxon>Actinomycetes</taxon>
        <taxon>Micrococcales</taxon>
        <taxon>Demequinaceae</taxon>
        <taxon>Demequina</taxon>
    </lineage>
</organism>
<name>A0AA96F798_9MICO</name>
<dbReference type="PIRSF" id="PIRSF004553">
    <property type="entry name" value="CHP00095"/>
    <property type="match status" value="1"/>
</dbReference>
<accession>A0AA96FCD9</accession>
<dbReference type="SUPFAM" id="SSF53335">
    <property type="entry name" value="S-adenosyl-L-methionine-dependent methyltransferases"/>
    <property type="match status" value="1"/>
</dbReference>
<dbReference type="Pfam" id="PF03602">
    <property type="entry name" value="Cons_hypoth95"/>
    <property type="match status" value="1"/>
</dbReference>
<dbReference type="AlphaFoldDB" id="A0AA96F798"/>
<keyword evidence="5" id="KW-1185">Reference proteome</keyword>
<protein>
    <submittedName>
        <fullName evidence="3">16S rRNA (Guanine(966)-N(2))-methyltransferase RsmD</fullName>
        <ecNumber evidence="3">2.1.1.171</ecNumber>
    </submittedName>
</protein>
<accession>A0AA96F798</accession>
<sequence length="194" mass="20413">MTRIIAGELGGRRVAVPPKGTRPTTDRVREAVFSRLEHAGALRGARVLDLFAGSGALAFEALSRGAADAVLVEAAATAARVAQSNVAELRLQARARVVKERVLPFLTRSQERWDLVLLDPPYDIARADLAGVLEALAPRVAPDGTVVLEWAARAGDAPWPTGLTATGAKAYGETAVHYAEATRAPGERTGSVDA</sequence>
<dbReference type="InterPro" id="IPR004398">
    <property type="entry name" value="RNA_MeTrfase_RsmD"/>
</dbReference>
<dbReference type="InterPro" id="IPR029063">
    <property type="entry name" value="SAM-dependent_MTases_sf"/>
</dbReference>
<dbReference type="CDD" id="cd02440">
    <property type="entry name" value="AdoMet_MTases"/>
    <property type="match status" value="1"/>
</dbReference>
<dbReference type="EMBL" id="CP134879">
    <property type="protein sequence ID" value="WNM25386.1"/>
    <property type="molecule type" value="Genomic_DNA"/>
</dbReference>
<evidence type="ECO:0000313" key="3">
    <source>
        <dbReference type="EMBL" id="WNM25386.1"/>
    </source>
</evidence>
<keyword evidence="1 3" id="KW-0489">Methyltransferase</keyword>
<proteinExistence type="predicted"/>
<dbReference type="Gene3D" id="3.40.50.150">
    <property type="entry name" value="Vaccinia Virus protein VP39"/>
    <property type="match status" value="1"/>
</dbReference>
<gene>
    <name evidence="3" type="primary">rsmD</name>
    <name evidence="3" type="ORF">RN606_04350</name>
    <name evidence="4" type="ORF">RN607_04485</name>
</gene>
<dbReference type="Proteomes" id="UP001304125">
    <property type="component" value="Chromosome"/>
</dbReference>
<dbReference type="PANTHER" id="PTHR43542">
    <property type="entry name" value="METHYLTRANSFERASE"/>
    <property type="match status" value="1"/>
</dbReference>
<keyword evidence="2 3" id="KW-0808">Transferase</keyword>
<dbReference type="PANTHER" id="PTHR43542:SF1">
    <property type="entry name" value="METHYLTRANSFERASE"/>
    <property type="match status" value="1"/>
</dbReference>
<dbReference type="EC" id="2.1.1.171" evidence="3"/>
<evidence type="ECO:0000313" key="4">
    <source>
        <dbReference type="EMBL" id="WNM28266.1"/>
    </source>
</evidence>
<evidence type="ECO:0000256" key="1">
    <source>
        <dbReference type="ARBA" id="ARBA00022603"/>
    </source>
</evidence>
<dbReference type="Proteomes" id="UP001303408">
    <property type="component" value="Chromosome"/>
</dbReference>
<dbReference type="EMBL" id="CP134880">
    <property type="protein sequence ID" value="WNM28266.1"/>
    <property type="molecule type" value="Genomic_DNA"/>
</dbReference>
<evidence type="ECO:0000256" key="2">
    <source>
        <dbReference type="ARBA" id="ARBA00022679"/>
    </source>
</evidence>
<evidence type="ECO:0000313" key="5">
    <source>
        <dbReference type="Proteomes" id="UP001304125"/>
    </source>
</evidence>